<protein>
    <recommendedName>
        <fullName evidence="2">histidine kinase</fullName>
        <ecNumber evidence="2">2.7.13.3</ecNumber>
    </recommendedName>
</protein>
<dbReference type="EC" id="2.7.13.3" evidence="2"/>
<dbReference type="PRINTS" id="PR00344">
    <property type="entry name" value="BCTRLSENSOR"/>
</dbReference>
<proteinExistence type="predicted"/>
<reference evidence="5 6" key="1">
    <citation type="submission" date="2014-12" db="EMBL/GenBank/DDBJ databases">
        <title>Genome assembly of Enhygromyxa salina DSM 15201.</title>
        <authorList>
            <person name="Sharma G."/>
            <person name="Subramanian S."/>
        </authorList>
    </citation>
    <scope>NUCLEOTIDE SEQUENCE [LARGE SCALE GENOMIC DNA]</scope>
    <source>
        <strain evidence="5 6">DSM 15201</strain>
    </source>
</reference>
<comment type="caution">
    <text evidence="5">The sequence shown here is derived from an EMBL/GenBank/DDBJ whole genome shotgun (WGS) entry which is preliminary data.</text>
</comment>
<dbReference type="CDD" id="cd00082">
    <property type="entry name" value="HisKA"/>
    <property type="match status" value="1"/>
</dbReference>
<dbReference type="PANTHER" id="PTHR43065:SF42">
    <property type="entry name" value="TWO-COMPONENT SENSOR PPRA"/>
    <property type="match status" value="1"/>
</dbReference>
<organism evidence="5 6">
    <name type="scientific">Enhygromyxa salina</name>
    <dbReference type="NCBI Taxonomy" id="215803"/>
    <lineage>
        <taxon>Bacteria</taxon>
        <taxon>Pseudomonadati</taxon>
        <taxon>Myxococcota</taxon>
        <taxon>Polyangia</taxon>
        <taxon>Nannocystales</taxon>
        <taxon>Nannocystaceae</taxon>
        <taxon>Enhygromyxa</taxon>
    </lineage>
</organism>
<dbReference type="InterPro" id="IPR036097">
    <property type="entry name" value="HisK_dim/P_sf"/>
</dbReference>
<evidence type="ECO:0000256" key="2">
    <source>
        <dbReference type="ARBA" id="ARBA00012438"/>
    </source>
</evidence>
<dbReference type="InterPro" id="IPR003594">
    <property type="entry name" value="HATPase_dom"/>
</dbReference>
<evidence type="ECO:0000259" key="4">
    <source>
        <dbReference type="PROSITE" id="PS50109"/>
    </source>
</evidence>
<dbReference type="PROSITE" id="PS50109">
    <property type="entry name" value="HIS_KIN"/>
    <property type="match status" value="1"/>
</dbReference>
<dbReference type="Pfam" id="PF02518">
    <property type="entry name" value="HATPase_c"/>
    <property type="match status" value="1"/>
</dbReference>
<dbReference type="SUPFAM" id="SSF55874">
    <property type="entry name" value="ATPase domain of HSP90 chaperone/DNA topoisomerase II/histidine kinase"/>
    <property type="match status" value="1"/>
</dbReference>
<keyword evidence="5" id="KW-0418">Kinase</keyword>
<dbReference type="EMBL" id="JMCC02000002">
    <property type="protein sequence ID" value="KIG19379.1"/>
    <property type="molecule type" value="Genomic_DNA"/>
</dbReference>
<sequence length="610" mass="66450">MILSHLDSDAERDHAIVGDIGVLYPAPVSDIEAVLRLHFAEAPAQMLRGLLIGSDDEYLEWIVEQLQLMGKVPFAMIGELQGEDWDRVRTLEMRSPNGREPNVTYDLANTPCYNVVGRNACIYPAGVAQLFAKDDMLVHMGVESYVGVPLFDPGGRPLGLVALLDTLALDEPRMRETLGLILAFRPRIETVLINRRARRDWALLSGRIAAPEHGDPLGQLMGSFALAMQVRGAFVSRFVDGSRQRLRTAALVVDGQLRDAIEYAPLAEVELAGEVLIRDALALAWPGAEALGQFGASSYLVSGLTGADGQLIGHLGLMHDRPLNRRIGDQPVVRAFKQQVTFDLRRAMLEAERRATERRLLELQRTESLGLLAGGVAHDFNNLLVGMLGNVELALLDHLGSGAGSGSGAAMREYLVDIRDAARSAMQLCRQMLTYAGRAEVEVTRFDLVAELDELRRLLAASISRTIEIVVRRESKHSWIDGDPIQIRQLLMNLITNAADAIGQARGRIEVVLRTVSVTNAQPIVGVTGALAPGSYICLGVRDDGCGMAKSTLERMFDPFFSTKPSGHGLGLAPMLGVVRAHRGTVVVSSEFGVGTDFRVYLPEAQTTET</sequence>
<evidence type="ECO:0000313" key="6">
    <source>
        <dbReference type="Proteomes" id="UP000031599"/>
    </source>
</evidence>
<feature type="domain" description="Histidine kinase" evidence="4">
    <location>
        <begin position="375"/>
        <end position="606"/>
    </location>
</feature>
<comment type="catalytic activity">
    <reaction evidence="1">
        <text>ATP + protein L-histidine = ADP + protein N-phospho-L-histidine.</text>
        <dbReference type="EC" id="2.7.13.3"/>
    </reaction>
</comment>
<dbReference type="SUPFAM" id="SSF47384">
    <property type="entry name" value="Homodimeric domain of signal transducing histidine kinase"/>
    <property type="match status" value="1"/>
</dbReference>
<dbReference type="Proteomes" id="UP000031599">
    <property type="component" value="Unassembled WGS sequence"/>
</dbReference>
<dbReference type="AlphaFoldDB" id="A0A0C1ZP77"/>
<dbReference type="Gene3D" id="1.10.287.130">
    <property type="match status" value="1"/>
</dbReference>
<keyword evidence="3" id="KW-0597">Phosphoprotein</keyword>
<dbReference type="GO" id="GO:0000155">
    <property type="term" value="F:phosphorelay sensor kinase activity"/>
    <property type="evidence" value="ECO:0007669"/>
    <property type="project" value="InterPro"/>
</dbReference>
<dbReference type="SUPFAM" id="SSF55781">
    <property type="entry name" value="GAF domain-like"/>
    <property type="match status" value="2"/>
</dbReference>
<dbReference type="SMART" id="SM00387">
    <property type="entry name" value="HATPase_c"/>
    <property type="match status" value="1"/>
</dbReference>
<dbReference type="RefSeq" id="WP_052546041.1">
    <property type="nucleotide sequence ID" value="NZ_JMCC02000002.1"/>
</dbReference>
<gene>
    <name evidence="5" type="ORF">DB30_02660</name>
</gene>
<dbReference type="Gene3D" id="3.30.565.10">
    <property type="entry name" value="Histidine kinase-like ATPase, C-terminal domain"/>
    <property type="match status" value="1"/>
</dbReference>
<dbReference type="InterPro" id="IPR003661">
    <property type="entry name" value="HisK_dim/P_dom"/>
</dbReference>
<evidence type="ECO:0000256" key="3">
    <source>
        <dbReference type="ARBA" id="ARBA00022553"/>
    </source>
</evidence>
<dbReference type="PANTHER" id="PTHR43065">
    <property type="entry name" value="SENSOR HISTIDINE KINASE"/>
    <property type="match status" value="1"/>
</dbReference>
<keyword evidence="5" id="KW-0808">Transferase</keyword>
<dbReference type="InterPro" id="IPR005467">
    <property type="entry name" value="His_kinase_dom"/>
</dbReference>
<dbReference type="InterPro" id="IPR004358">
    <property type="entry name" value="Sig_transdc_His_kin-like_C"/>
</dbReference>
<evidence type="ECO:0000313" key="5">
    <source>
        <dbReference type="EMBL" id="KIG19379.1"/>
    </source>
</evidence>
<accession>A0A0C1ZP77</accession>
<dbReference type="InterPro" id="IPR036890">
    <property type="entry name" value="HATPase_C_sf"/>
</dbReference>
<evidence type="ECO:0000256" key="1">
    <source>
        <dbReference type="ARBA" id="ARBA00000085"/>
    </source>
</evidence>
<name>A0A0C1ZP77_9BACT</name>